<keyword evidence="1" id="KW-0858">Xylan degradation</keyword>
<dbReference type="InterPro" id="IPR010846">
    <property type="entry name" value="AmiA-like"/>
</dbReference>
<gene>
    <name evidence="1" type="ORF">GCM10007390_40530</name>
</gene>
<dbReference type="SUPFAM" id="SSF54001">
    <property type="entry name" value="Cysteine proteinases"/>
    <property type="match status" value="1"/>
</dbReference>
<sequence length="230" mass="25661">MAETFLGTPYVAHTLEGNASEQLVCRFDALDCTTLVDVSVALALAKKEELDYNNFLDKMVQLRYDGGKIDGYSSRQHYFLSWRNQGQQTGLLEDITKTLGGVPYKKEINFMSAHADLYKGIDSKEVLEKIKVNERRVNAESYYFVPKENVKNVEANLHDGDIIGITSTIPGLDCNHQGIVKMTKGRAHLVHASTTAKKVISSNVPLSDYLNSVKRHSGVIVLRLKEKGNN</sequence>
<dbReference type="Gene3D" id="1.10.3670.10">
    <property type="entry name" value="Putative xylanase like domain"/>
    <property type="match status" value="1"/>
</dbReference>
<reference evidence="1 2" key="1">
    <citation type="journal article" date="2014" name="Int. J. Syst. Evol. Microbiol.">
        <title>Complete genome sequence of Corynebacterium casei LMG S-19264T (=DSM 44701T), isolated from a smear-ripened cheese.</title>
        <authorList>
            <consortium name="US DOE Joint Genome Institute (JGI-PGF)"/>
            <person name="Walter F."/>
            <person name="Albersmeier A."/>
            <person name="Kalinowski J."/>
            <person name="Ruckert C."/>
        </authorList>
    </citation>
    <scope>NUCLEOTIDE SEQUENCE [LARGE SCALE GENOMIC DNA]</scope>
    <source>
        <strain evidence="1 2">KCTC 12866</strain>
    </source>
</reference>
<dbReference type="EMBL" id="BMXF01000004">
    <property type="protein sequence ID" value="GHB81533.1"/>
    <property type="molecule type" value="Genomic_DNA"/>
</dbReference>
<dbReference type="RefSeq" id="WP_189566618.1">
    <property type="nucleotide sequence ID" value="NZ_BMXF01000004.1"/>
</dbReference>
<dbReference type="GO" id="GO:0016798">
    <property type="term" value="F:hydrolase activity, acting on glycosyl bonds"/>
    <property type="evidence" value="ECO:0007669"/>
    <property type="project" value="UniProtKB-KW"/>
</dbReference>
<dbReference type="Proteomes" id="UP000598271">
    <property type="component" value="Unassembled WGS sequence"/>
</dbReference>
<dbReference type="GO" id="GO:0045493">
    <property type="term" value="P:xylan catabolic process"/>
    <property type="evidence" value="ECO:0007669"/>
    <property type="project" value="UniProtKB-KW"/>
</dbReference>
<comment type="caution">
    <text evidence="1">The sequence shown here is derived from an EMBL/GenBank/DDBJ whole genome shotgun (WGS) entry which is preliminary data.</text>
</comment>
<proteinExistence type="predicted"/>
<dbReference type="AlphaFoldDB" id="A0A8J3GBG8"/>
<evidence type="ECO:0000313" key="2">
    <source>
        <dbReference type="Proteomes" id="UP000598271"/>
    </source>
</evidence>
<dbReference type="InterPro" id="IPR038765">
    <property type="entry name" value="Papain-like_cys_pep_sf"/>
</dbReference>
<keyword evidence="1" id="KW-0378">Hydrolase</keyword>
<accession>A0A8J3GBG8</accession>
<keyword evidence="1" id="KW-0624">Polysaccharide degradation</keyword>
<keyword evidence="1" id="KW-0119">Carbohydrate metabolism</keyword>
<dbReference type="Gene3D" id="2.30.260.10">
    <property type="entry name" value="putative xylanase like domain"/>
    <property type="match status" value="1"/>
</dbReference>
<name>A0A8J3GBG8_9BACT</name>
<organism evidence="1 2">
    <name type="scientific">Persicitalea jodogahamensis</name>
    <dbReference type="NCBI Taxonomy" id="402147"/>
    <lineage>
        <taxon>Bacteria</taxon>
        <taxon>Pseudomonadati</taxon>
        <taxon>Bacteroidota</taxon>
        <taxon>Cytophagia</taxon>
        <taxon>Cytophagales</taxon>
        <taxon>Spirosomataceae</taxon>
        <taxon>Persicitalea</taxon>
    </lineage>
</organism>
<keyword evidence="1" id="KW-0326">Glycosidase</keyword>
<keyword evidence="2" id="KW-1185">Reference proteome</keyword>
<protein>
    <submittedName>
        <fullName evidence="1">Xylanase</fullName>
    </submittedName>
</protein>
<dbReference type="Pfam" id="PF07313">
    <property type="entry name" value="AmiA-like"/>
    <property type="match status" value="1"/>
</dbReference>
<evidence type="ECO:0000313" key="1">
    <source>
        <dbReference type="EMBL" id="GHB81533.1"/>
    </source>
</evidence>